<gene>
    <name evidence="3" type="ORF">JZK55_12210</name>
</gene>
<evidence type="ECO:0000313" key="4">
    <source>
        <dbReference type="Proteomes" id="UP000516360"/>
    </source>
</evidence>
<reference evidence="3 4" key="1">
    <citation type="submission" date="2020-03" db="EMBL/GenBank/DDBJ databases">
        <title>Complete genome sequences of two sulfur-disproportionating bacterial strains T55J and Mzg5.</title>
        <authorList>
            <person name="Umezawa K."/>
            <person name="Kojima H."/>
            <person name="Kato Y."/>
            <person name="Fukui M."/>
        </authorList>
    </citation>
    <scope>NUCLEOTIDE SEQUENCE [LARGE SCALE GENOMIC DNA]</scope>
    <source>
        <strain evidence="3 4">T55J</strain>
    </source>
</reference>
<accession>A0A7G1H241</accession>
<organism evidence="3 4">
    <name type="scientific">Dissulfurispira thermophila</name>
    <dbReference type="NCBI Taxonomy" id="2715679"/>
    <lineage>
        <taxon>Bacteria</taxon>
        <taxon>Pseudomonadati</taxon>
        <taxon>Nitrospirota</taxon>
        <taxon>Thermodesulfovibrionia</taxon>
        <taxon>Thermodesulfovibrionales</taxon>
        <taxon>Dissulfurispiraceae</taxon>
        <taxon>Dissulfurispira</taxon>
    </lineage>
</organism>
<evidence type="ECO:0000256" key="1">
    <source>
        <dbReference type="SAM" id="Phobius"/>
    </source>
</evidence>
<dbReference type="GO" id="GO:0005829">
    <property type="term" value="C:cytosol"/>
    <property type="evidence" value="ECO:0007669"/>
    <property type="project" value="TreeGrafter"/>
</dbReference>
<dbReference type="Gene3D" id="3.50.50.60">
    <property type="entry name" value="FAD/NAD(P)-binding domain"/>
    <property type="match status" value="1"/>
</dbReference>
<name>A0A7G1H241_9BACT</name>
<dbReference type="InterPro" id="IPR036188">
    <property type="entry name" value="FAD/NAD-bd_sf"/>
</dbReference>
<dbReference type="PANTHER" id="PTHR21197">
    <property type="entry name" value="UDP-GALACTOPYRANOSE MUTASE"/>
    <property type="match status" value="1"/>
</dbReference>
<keyword evidence="1" id="KW-1133">Transmembrane helix</keyword>
<dbReference type="GO" id="GO:0016491">
    <property type="term" value="F:oxidoreductase activity"/>
    <property type="evidence" value="ECO:0007669"/>
    <property type="project" value="InterPro"/>
</dbReference>
<dbReference type="SUPFAM" id="SSF51905">
    <property type="entry name" value="FAD/NAD(P)-binding domain"/>
    <property type="match status" value="1"/>
</dbReference>
<dbReference type="PRINTS" id="PR00419">
    <property type="entry name" value="ADXRDTASE"/>
</dbReference>
<dbReference type="KEGG" id="dtp:JZK55_12210"/>
<evidence type="ECO:0000313" key="3">
    <source>
        <dbReference type="EMBL" id="BCB96299.1"/>
    </source>
</evidence>
<keyword evidence="4" id="KW-1185">Reference proteome</keyword>
<sequence>MGDKKDVVILGAGIGGLAAGYFLSRTGKYKVTILEKEPVIGGLCGSFKHDGFTLDYGAHKIYSVIPGILDEIVNLMGDRLLKLPKRNRLFLNRHLVDYPLRLGNLSQTLGPAMFFRLGMGYAFELFKGALNRNDAGSYEEYIIRRFGRPAYKLVFEPLADKVWGNPSSLHLEMARTRVPSSGGLEVILKLLGIKKETAETSAESFYYPRNGFGDFPNALKEQIERMDGKIITNAKVTEIRKEDEKISSVICSIHGEHRSFPCDLLISSIPIEELGRLVFRDEDSEFNHAVGSLQFRHLILIYIFVNRPLILSDQWIFFPERQFIFSRIFEQKQMNPDLCPPDKTAICCDFTCSEDSWQWQTSNEELTKKCVEGLVEGGFIKAEEVIGHLVKRRKNFYPRYDLQYEDKMQVVINKLKQVENLLLTGRIGMYNYNNADHCMDMGRFISEKLVVGISCHQIIEEMEKHVRDYRIVD</sequence>
<keyword evidence="1" id="KW-0812">Transmembrane</keyword>
<protein>
    <submittedName>
        <fullName evidence="3">Amine oxidase</fullName>
    </submittedName>
</protein>
<dbReference type="RefSeq" id="WP_203471507.1">
    <property type="nucleotide sequence ID" value="NZ_AP022873.1"/>
</dbReference>
<dbReference type="AlphaFoldDB" id="A0A7G1H241"/>
<evidence type="ECO:0000259" key="2">
    <source>
        <dbReference type="Pfam" id="PF01593"/>
    </source>
</evidence>
<dbReference type="GO" id="GO:0008767">
    <property type="term" value="F:UDP-galactopyranose mutase activity"/>
    <property type="evidence" value="ECO:0007669"/>
    <property type="project" value="TreeGrafter"/>
</dbReference>
<keyword evidence="1" id="KW-0472">Membrane</keyword>
<dbReference type="Pfam" id="PF01593">
    <property type="entry name" value="Amino_oxidase"/>
    <property type="match status" value="1"/>
</dbReference>
<dbReference type="PANTHER" id="PTHR21197:SF0">
    <property type="entry name" value="UDP-GALACTOPYRANOSE MUTASE"/>
    <property type="match status" value="1"/>
</dbReference>
<dbReference type="EMBL" id="AP022873">
    <property type="protein sequence ID" value="BCB96299.1"/>
    <property type="molecule type" value="Genomic_DNA"/>
</dbReference>
<dbReference type="GO" id="GO:0050660">
    <property type="term" value="F:flavin adenine dinucleotide binding"/>
    <property type="evidence" value="ECO:0007669"/>
    <property type="project" value="TreeGrafter"/>
</dbReference>
<dbReference type="Proteomes" id="UP000516360">
    <property type="component" value="Chromosome"/>
</dbReference>
<feature type="transmembrane region" description="Helical" evidence="1">
    <location>
        <begin position="7"/>
        <end position="24"/>
    </location>
</feature>
<dbReference type="InterPro" id="IPR002937">
    <property type="entry name" value="Amino_oxidase"/>
</dbReference>
<proteinExistence type="predicted"/>
<feature type="domain" description="Amine oxidase" evidence="2">
    <location>
        <begin position="14"/>
        <end position="376"/>
    </location>
</feature>